<dbReference type="Proteomes" id="UP001480595">
    <property type="component" value="Unassembled WGS sequence"/>
</dbReference>
<dbReference type="EMBL" id="JAQQWL010000012">
    <property type="protein sequence ID" value="KAK8043722.1"/>
    <property type="molecule type" value="Genomic_DNA"/>
</dbReference>
<dbReference type="RefSeq" id="XP_066710117.1">
    <property type="nucleotide sequence ID" value="XM_066863969.1"/>
</dbReference>
<evidence type="ECO:0000313" key="2">
    <source>
        <dbReference type="EMBL" id="KAK8043722.1"/>
    </source>
</evidence>
<reference evidence="2 3" key="1">
    <citation type="submission" date="2023-01" db="EMBL/GenBank/DDBJ databases">
        <title>Analysis of 21 Apiospora genomes using comparative genomics revels a genus with tremendous synthesis potential of carbohydrate active enzymes and secondary metabolites.</title>
        <authorList>
            <person name="Sorensen T."/>
        </authorList>
    </citation>
    <scope>NUCLEOTIDE SEQUENCE [LARGE SCALE GENOMIC DNA]</scope>
    <source>
        <strain evidence="2 3">CBS 135458</strain>
    </source>
</reference>
<proteinExistence type="predicted"/>
<name>A0ABR1TAU0_9PEZI</name>
<keyword evidence="3" id="KW-1185">Reference proteome</keyword>
<gene>
    <name evidence="2" type="ORF">PG994_012560</name>
</gene>
<dbReference type="GeneID" id="92097032"/>
<sequence>MYYKRFTIVAAIFAAAIGATAANTPMTCDECCNICLGQVGNGIADNLELGNCWGNCAVYACSGTRCANEKYNP</sequence>
<accession>A0ABR1TAU0</accession>
<comment type="caution">
    <text evidence="2">The sequence shown here is derived from an EMBL/GenBank/DDBJ whole genome shotgun (WGS) entry which is preliminary data.</text>
</comment>
<feature type="signal peptide" evidence="1">
    <location>
        <begin position="1"/>
        <end position="22"/>
    </location>
</feature>
<keyword evidence="1" id="KW-0732">Signal</keyword>
<feature type="chain" id="PRO_5046144727" evidence="1">
    <location>
        <begin position="23"/>
        <end position="73"/>
    </location>
</feature>
<evidence type="ECO:0000256" key="1">
    <source>
        <dbReference type="SAM" id="SignalP"/>
    </source>
</evidence>
<evidence type="ECO:0000313" key="3">
    <source>
        <dbReference type="Proteomes" id="UP001480595"/>
    </source>
</evidence>
<organism evidence="2 3">
    <name type="scientific">Apiospora phragmitis</name>
    <dbReference type="NCBI Taxonomy" id="2905665"/>
    <lineage>
        <taxon>Eukaryota</taxon>
        <taxon>Fungi</taxon>
        <taxon>Dikarya</taxon>
        <taxon>Ascomycota</taxon>
        <taxon>Pezizomycotina</taxon>
        <taxon>Sordariomycetes</taxon>
        <taxon>Xylariomycetidae</taxon>
        <taxon>Amphisphaeriales</taxon>
        <taxon>Apiosporaceae</taxon>
        <taxon>Apiospora</taxon>
    </lineage>
</organism>
<protein>
    <submittedName>
        <fullName evidence="2">Uncharacterized protein</fullName>
    </submittedName>
</protein>